<comment type="subcellular location">
    <subcellularLocation>
        <location evidence="1">Membrane</location>
        <topology evidence="1">Multi-pass membrane protein</topology>
    </subcellularLocation>
</comment>
<keyword evidence="3" id="KW-0444">Lipid biosynthesis</keyword>
<dbReference type="PANTHER" id="PTHR11351:SF31">
    <property type="entry name" value="DESATURASE 1, ISOFORM A-RELATED"/>
    <property type="match status" value="1"/>
</dbReference>
<proteinExistence type="inferred from homology"/>
<evidence type="ECO:0000256" key="12">
    <source>
        <dbReference type="SAM" id="Phobius"/>
    </source>
</evidence>
<comment type="similarity">
    <text evidence="2">Belongs to the fatty acid desaturase type 2 family.</text>
</comment>
<sequence length="295" mass="34208">MADLPNIHLKTQLSKINVAFFTGLHLAACLAFLPQFFSWSAVGVMFLLYWMTASLGICLGFHRYLTHRSFELPKYVGYFFALCGTLACQNGPTKWVAQHRMHHANSDQPMDPHSMQYGFFWAHFQWMIYKNHYDDPQKIYAHSKDLQGDPFIKFLDNNFLKLQGVLALILFAVGGWSFVIWGIFVRLVVAYHSTWFVNSAAHTFGYRNVKLENDLSTNCWWVGLIAWGEGWHNNHHAFPSSARHGLRPWEIDFTWMAIWVLKTLGLAKNIKVAELRRDEEQDEKFFLGEIVKKAA</sequence>
<dbReference type="GO" id="GO:0016717">
    <property type="term" value="F:oxidoreductase activity, acting on paired donors, with oxidation of a pair of donors resulting in the reduction of molecular oxygen to two molecules of water"/>
    <property type="evidence" value="ECO:0007669"/>
    <property type="project" value="InterPro"/>
</dbReference>
<protein>
    <submittedName>
        <fullName evidence="14">Acyl-CoA desaturase</fullName>
    </submittedName>
</protein>
<evidence type="ECO:0000256" key="11">
    <source>
        <dbReference type="ARBA" id="ARBA00023160"/>
    </source>
</evidence>
<reference evidence="14 15" key="1">
    <citation type="submission" date="2020-02" db="EMBL/GenBank/DDBJ databases">
        <title>Genomic and physiological characterization of two novel Nitrospinaceae genera.</title>
        <authorList>
            <person name="Mueller A.J."/>
            <person name="Jung M.-Y."/>
            <person name="Strachan C.R."/>
            <person name="Herbold C.W."/>
            <person name="Kirkegaard R.H."/>
            <person name="Daims H."/>
        </authorList>
    </citation>
    <scope>NUCLEOTIDE SEQUENCE [LARGE SCALE GENOMIC DNA]</scope>
    <source>
        <strain evidence="14">EB</strain>
    </source>
</reference>
<evidence type="ECO:0000256" key="5">
    <source>
        <dbReference type="ARBA" id="ARBA00022832"/>
    </source>
</evidence>
<dbReference type="PRINTS" id="PR00075">
    <property type="entry name" value="FACDDSATRASE"/>
</dbReference>
<keyword evidence="10 12" id="KW-0472">Membrane</keyword>
<evidence type="ECO:0000256" key="6">
    <source>
        <dbReference type="ARBA" id="ARBA00022989"/>
    </source>
</evidence>
<keyword evidence="6 12" id="KW-1133">Transmembrane helix</keyword>
<accession>A0A7T0BZD5</accession>
<evidence type="ECO:0000313" key="14">
    <source>
        <dbReference type="EMBL" id="QPJ63636.1"/>
    </source>
</evidence>
<feature type="transmembrane region" description="Helical" evidence="12">
    <location>
        <begin position="165"/>
        <end position="189"/>
    </location>
</feature>
<evidence type="ECO:0000259" key="13">
    <source>
        <dbReference type="Pfam" id="PF00487"/>
    </source>
</evidence>
<evidence type="ECO:0000256" key="9">
    <source>
        <dbReference type="ARBA" id="ARBA00023098"/>
    </source>
</evidence>
<feature type="transmembrane region" description="Helical" evidence="12">
    <location>
        <begin position="39"/>
        <end position="61"/>
    </location>
</feature>
<dbReference type="PANTHER" id="PTHR11351">
    <property type="entry name" value="ACYL-COA DESATURASE"/>
    <property type="match status" value="1"/>
</dbReference>
<dbReference type="AlphaFoldDB" id="A0A7T0BZD5"/>
<evidence type="ECO:0000256" key="2">
    <source>
        <dbReference type="ARBA" id="ARBA00008749"/>
    </source>
</evidence>
<dbReference type="Proteomes" id="UP000594688">
    <property type="component" value="Chromosome"/>
</dbReference>
<keyword evidence="5" id="KW-0276">Fatty acid metabolism</keyword>
<dbReference type="GO" id="GO:0006633">
    <property type="term" value="P:fatty acid biosynthetic process"/>
    <property type="evidence" value="ECO:0007669"/>
    <property type="project" value="UniProtKB-KW"/>
</dbReference>
<dbReference type="GO" id="GO:0016020">
    <property type="term" value="C:membrane"/>
    <property type="evidence" value="ECO:0007669"/>
    <property type="project" value="UniProtKB-SubCell"/>
</dbReference>
<evidence type="ECO:0000256" key="4">
    <source>
        <dbReference type="ARBA" id="ARBA00022692"/>
    </source>
</evidence>
<keyword evidence="4 12" id="KW-0812">Transmembrane</keyword>
<evidence type="ECO:0000313" key="15">
    <source>
        <dbReference type="Proteomes" id="UP000594688"/>
    </source>
</evidence>
<name>A0A7T0BZD5_9BACT</name>
<organism evidence="14 15">
    <name type="scientific">Candidatus Nitronauta litoralis</name>
    <dbReference type="NCBI Taxonomy" id="2705533"/>
    <lineage>
        <taxon>Bacteria</taxon>
        <taxon>Pseudomonadati</taxon>
        <taxon>Nitrospinota/Tectimicrobiota group</taxon>
        <taxon>Nitrospinota</taxon>
        <taxon>Nitrospinia</taxon>
        <taxon>Nitrospinales</taxon>
        <taxon>Nitrospinaceae</taxon>
        <taxon>Candidatus Nitronauta</taxon>
    </lineage>
</organism>
<dbReference type="InterPro" id="IPR015876">
    <property type="entry name" value="Acyl-CoA_DS"/>
</dbReference>
<dbReference type="CDD" id="cd03505">
    <property type="entry name" value="Delta9-FADS-like"/>
    <property type="match status" value="1"/>
</dbReference>
<dbReference type="InterPro" id="IPR005804">
    <property type="entry name" value="FA_desaturase_dom"/>
</dbReference>
<dbReference type="KEGG" id="nli:G3M70_17875"/>
<gene>
    <name evidence="14" type="ORF">G3M70_17875</name>
</gene>
<evidence type="ECO:0000256" key="7">
    <source>
        <dbReference type="ARBA" id="ARBA00023002"/>
    </source>
</evidence>
<evidence type="ECO:0000256" key="3">
    <source>
        <dbReference type="ARBA" id="ARBA00022516"/>
    </source>
</evidence>
<evidence type="ECO:0000256" key="8">
    <source>
        <dbReference type="ARBA" id="ARBA00023004"/>
    </source>
</evidence>
<feature type="domain" description="Fatty acid desaturase" evidence="13">
    <location>
        <begin position="39"/>
        <end position="247"/>
    </location>
</feature>
<dbReference type="Pfam" id="PF00487">
    <property type="entry name" value="FA_desaturase"/>
    <property type="match status" value="1"/>
</dbReference>
<evidence type="ECO:0000256" key="10">
    <source>
        <dbReference type="ARBA" id="ARBA00023136"/>
    </source>
</evidence>
<feature type="transmembrane region" description="Helical" evidence="12">
    <location>
        <begin position="16"/>
        <end position="33"/>
    </location>
</feature>
<evidence type="ECO:0000256" key="1">
    <source>
        <dbReference type="ARBA" id="ARBA00004141"/>
    </source>
</evidence>
<keyword evidence="9" id="KW-0443">Lipid metabolism</keyword>
<dbReference type="EMBL" id="CP048685">
    <property type="protein sequence ID" value="QPJ63636.1"/>
    <property type="molecule type" value="Genomic_DNA"/>
</dbReference>
<keyword evidence="11" id="KW-0275">Fatty acid biosynthesis</keyword>
<keyword evidence="7" id="KW-0560">Oxidoreductase</keyword>
<keyword evidence="8" id="KW-0408">Iron</keyword>